<reference evidence="8 9" key="1">
    <citation type="submission" date="2019-03" db="EMBL/GenBank/DDBJ databases">
        <title>Genomic Encyclopedia of Type Strains, Phase IV (KMG-IV): sequencing the most valuable type-strain genomes for metagenomic binning, comparative biology and taxonomic classification.</title>
        <authorList>
            <person name="Goeker M."/>
        </authorList>
    </citation>
    <scope>NUCLEOTIDE SEQUENCE [LARGE SCALE GENOMIC DNA]</scope>
    <source>
        <strain evidence="8 9">DSM 15969</strain>
    </source>
</reference>
<dbReference type="GO" id="GO:0005886">
    <property type="term" value="C:plasma membrane"/>
    <property type="evidence" value="ECO:0007669"/>
    <property type="project" value="UniProtKB-SubCell"/>
</dbReference>
<dbReference type="NCBIfam" id="TIGR00914">
    <property type="entry name" value="2A0601"/>
    <property type="match status" value="1"/>
</dbReference>
<dbReference type="SUPFAM" id="SSF82693">
    <property type="entry name" value="Multidrug efflux transporter AcrB pore domain, PN1, PN2, PC1 and PC2 subdomains"/>
    <property type="match status" value="3"/>
</dbReference>
<feature type="transmembrane region" description="Helical" evidence="7">
    <location>
        <begin position="334"/>
        <end position="353"/>
    </location>
</feature>
<evidence type="ECO:0000313" key="8">
    <source>
        <dbReference type="EMBL" id="TCL39865.1"/>
    </source>
</evidence>
<dbReference type="Gene3D" id="3.30.70.1430">
    <property type="entry name" value="Multidrug efflux transporter AcrB pore domain"/>
    <property type="match status" value="2"/>
</dbReference>
<keyword evidence="9" id="KW-1185">Reference proteome</keyword>
<sequence length="1061" mass="115266">MLNKLIEFSLKNRVIVLILFALVIVWGVFTVRDTPIDAFPDLSENQVLVSADWMGRGPQEIQDQVTYPLETALRGLPKVKEVRSASSFGMSLITVIFEDGVEPYFARQVVNEKVQQAIPQLPRGVQPALGPVSTPMGQVFMYTVESDRHNLAELRTVEDFTIKQQLSAVPGVAEVASIGGYVMQYQVNLDPSLLQSYRITFNQVFGALGANNANIGAKVVEQNGQEFIIRGLGLIQSPDDIKNIVITQNNNVPIYIKDVAAVTAGPDFRRGVLTKSGYEAAGGIVIQRMGENTLNVIDQVKAKIDEIQPSLPEGMRIVPFYDQTDLVKKAVNTLTRALLEEFILVSIIVVAFLGNIRSSLIVTSAIPIGILIALIAMKQIHLSANLMSLGGIAIGIGVMTDAAIVMVENIFRHLAEDRGRRSIIDVTLEAAKEVAAPIFFSITIIIVTFLPVFTMTGTEGKMYTPMAWAKSFAMSGSLLLAFTLVPVLCTFLLRGKIEEKDTWIVAKLHQWYVPALKSVLKHSKATIVIAVIIMIGGFSLLPLIGTTFMPALDEGTFLVMPTMLPSVSLTEALEAAKTMDRVIMEIPEIDMSVGKVGRAESAMDPAPISMIETIVTLKPKEQWRPGMTKEAIEQEMMVKLANLPGLNLAFTQPIAGRLSMLTTGVRTELGIKLYGEDLKVLQQKAFDIEKALATVPGVSDLLAERVFGASYLEIQVNREKAARYGLNIADVEDAVELAVGGKTATTTIEGRKRFNVLVRYNRENRETIDAMQSILVPVTGGGAVAKSSGSGMGGMGGGQTASAAGPATGAYVQLGEVAQFQVVDGPSMISSENGVYRMIVQMNTRGRDVVSFVNEANQVIKEKVDLPAGYSIKWTGQYENQQRAKDRLSLVVPAVIVLTFFLLYMTFNSASDAFLILMNIPFSLVGGIVAMYLTGTYMTVAAAVGFIALFGIAVQNGVIMVTYIKHLRDHRTLEEAIVEGAFTRLRPVMITALVASLGLFPLIFATGTGAEVQRPMATVVVGGLVTSTVLTLIVLPCIYLVWNKWRERKNSSISGISRTAD</sequence>
<dbReference type="EMBL" id="SLUI01000001">
    <property type="protein sequence ID" value="TCL39865.1"/>
    <property type="molecule type" value="Genomic_DNA"/>
</dbReference>
<comment type="subcellular location">
    <subcellularLocation>
        <location evidence="1">Cell membrane</location>
        <topology evidence="1">Multi-pass membrane protein</topology>
    </subcellularLocation>
</comment>
<feature type="transmembrane region" description="Helical" evidence="7">
    <location>
        <begin position="434"/>
        <end position="453"/>
    </location>
</feature>
<dbReference type="SUPFAM" id="SSF82714">
    <property type="entry name" value="Multidrug efflux transporter AcrB TolC docking domain, DN and DC subdomains"/>
    <property type="match status" value="2"/>
</dbReference>
<feature type="transmembrane region" description="Helical" evidence="7">
    <location>
        <begin position="940"/>
        <end position="964"/>
    </location>
</feature>
<feature type="transmembrane region" description="Helical" evidence="7">
    <location>
        <begin position="527"/>
        <end position="552"/>
    </location>
</feature>
<feature type="transmembrane region" description="Helical" evidence="7">
    <location>
        <begin position="386"/>
        <end position="411"/>
    </location>
</feature>
<evidence type="ECO:0000313" key="9">
    <source>
        <dbReference type="Proteomes" id="UP000295063"/>
    </source>
</evidence>
<organism evidence="8 9">
    <name type="scientific">Anaerospora hongkongensis</name>
    <dbReference type="NCBI Taxonomy" id="244830"/>
    <lineage>
        <taxon>Bacteria</taxon>
        <taxon>Bacillati</taxon>
        <taxon>Bacillota</taxon>
        <taxon>Negativicutes</taxon>
        <taxon>Selenomonadales</taxon>
        <taxon>Sporomusaceae</taxon>
        <taxon>Anaerospora</taxon>
    </lineage>
</organism>
<feature type="transmembrane region" description="Helical" evidence="7">
    <location>
        <begin position="985"/>
        <end position="1004"/>
    </location>
</feature>
<feature type="transmembrane region" description="Helical" evidence="7">
    <location>
        <begin position="1016"/>
        <end position="1042"/>
    </location>
</feature>
<dbReference type="AlphaFoldDB" id="A0A4R1QAB5"/>
<gene>
    <name evidence="8" type="ORF">EV210_10160</name>
</gene>
<dbReference type="Pfam" id="PF00873">
    <property type="entry name" value="ACR_tran"/>
    <property type="match status" value="1"/>
</dbReference>
<comment type="caution">
    <text evidence="8">The sequence shown here is derived from an EMBL/GenBank/DDBJ whole genome shotgun (WGS) entry which is preliminary data.</text>
</comment>
<evidence type="ECO:0000256" key="5">
    <source>
        <dbReference type="ARBA" id="ARBA00022989"/>
    </source>
</evidence>
<feature type="transmembrane region" description="Helical" evidence="7">
    <location>
        <begin position="360"/>
        <end position="380"/>
    </location>
</feature>
<keyword evidence="5 7" id="KW-1133">Transmembrane helix</keyword>
<feature type="transmembrane region" description="Helical" evidence="7">
    <location>
        <begin position="473"/>
        <end position="493"/>
    </location>
</feature>
<dbReference type="Gene3D" id="3.30.2090.10">
    <property type="entry name" value="Multidrug efflux transporter AcrB TolC docking domain, DN and DC subdomains"/>
    <property type="match status" value="2"/>
</dbReference>
<keyword evidence="4 7" id="KW-0812">Transmembrane</keyword>
<evidence type="ECO:0000256" key="2">
    <source>
        <dbReference type="ARBA" id="ARBA00022448"/>
    </source>
</evidence>
<proteinExistence type="predicted"/>
<keyword evidence="6 7" id="KW-0472">Membrane</keyword>
<keyword evidence="2" id="KW-0813">Transport</keyword>
<dbReference type="Gene3D" id="1.20.1640.10">
    <property type="entry name" value="Multidrug efflux transporter AcrB transmembrane domain"/>
    <property type="match status" value="2"/>
</dbReference>
<evidence type="ECO:0000256" key="1">
    <source>
        <dbReference type="ARBA" id="ARBA00004651"/>
    </source>
</evidence>
<dbReference type="PANTHER" id="PTHR32063:SF19">
    <property type="entry name" value="CATION EFFLUX SYSTEM PROTEIN CUSA"/>
    <property type="match status" value="1"/>
</dbReference>
<dbReference type="Gene3D" id="3.30.70.1440">
    <property type="entry name" value="Multidrug efflux transporter AcrB pore domain"/>
    <property type="match status" value="1"/>
</dbReference>
<evidence type="ECO:0000256" key="4">
    <source>
        <dbReference type="ARBA" id="ARBA00022692"/>
    </source>
</evidence>
<dbReference type="PANTHER" id="PTHR32063">
    <property type="match status" value="1"/>
</dbReference>
<dbReference type="InterPro" id="IPR027463">
    <property type="entry name" value="AcrB_DN_DC_subdom"/>
</dbReference>
<accession>A0A4R1QAB5</accession>
<feature type="transmembrane region" description="Helical" evidence="7">
    <location>
        <begin position="888"/>
        <end position="907"/>
    </location>
</feature>
<dbReference type="PRINTS" id="PR00702">
    <property type="entry name" value="ACRIFLAVINRP"/>
</dbReference>
<dbReference type="InterPro" id="IPR001036">
    <property type="entry name" value="Acrflvin-R"/>
</dbReference>
<name>A0A4R1QAB5_9FIRM</name>
<keyword evidence="3" id="KW-1003">Cell membrane</keyword>
<dbReference type="SUPFAM" id="SSF82866">
    <property type="entry name" value="Multidrug efflux transporter AcrB transmembrane domain"/>
    <property type="match status" value="2"/>
</dbReference>
<dbReference type="GO" id="GO:0042910">
    <property type="term" value="F:xenobiotic transmembrane transporter activity"/>
    <property type="evidence" value="ECO:0007669"/>
    <property type="project" value="TreeGrafter"/>
</dbReference>
<evidence type="ECO:0000256" key="3">
    <source>
        <dbReference type="ARBA" id="ARBA00022475"/>
    </source>
</evidence>
<dbReference type="Proteomes" id="UP000295063">
    <property type="component" value="Unassembled WGS sequence"/>
</dbReference>
<evidence type="ECO:0000256" key="6">
    <source>
        <dbReference type="ARBA" id="ARBA00023136"/>
    </source>
</evidence>
<evidence type="ECO:0000256" key="7">
    <source>
        <dbReference type="SAM" id="Phobius"/>
    </source>
</evidence>
<dbReference type="GO" id="GO:0008324">
    <property type="term" value="F:monoatomic cation transmembrane transporter activity"/>
    <property type="evidence" value="ECO:0007669"/>
    <property type="project" value="InterPro"/>
</dbReference>
<dbReference type="InterPro" id="IPR004763">
    <property type="entry name" value="CusA-like"/>
</dbReference>
<feature type="transmembrane region" description="Helical" evidence="7">
    <location>
        <begin position="914"/>
        <end position="934"/>
    </location>
</feature>
<dbReference type="RefSeq" id="WP_132073837.1">
    <property type="nucleotide sequence ID" value="NZ_SLUI01000001.1"/>
</dbReference>
<dbReference type="Gene3D" id="3.30.70.1320">
    <property type="entry name" value="Multidrug efflux transporter AcrB pore domain like"/>
    <property type="match status" value="1"/>
</dbReference>
<protein>
    <submittedName>
        <fullName evidence="8">Cu(I)/Ag(I) efflux system membrane protein CusA/SilA</fullName>
    </submittedName>
</protein>
<dbReference type="OrthoDB" id="8270at2"/>